<evidence type="ECO:0000256" key="16">
    <source>
        <dbReference type="SAM" id="Phobius"/>
    </source>
</evidence>
<dbReference type="SMART" id="SM00157">
    <property type="entry name" value="PRP"/>
    <property type="match status" value="1"/>
</dbReference>
<keyword evidence="5" id="KW-0640">Prion</keyword>
<keyword evidence="16" id="KW-1133">Transmembrane helix</keyword>
<feature type="compositionally biased region" description="Pro residues" evidence="15">
    <location>
        <begin position="102"/>
        <end position="113"/>
    </location>
</feature>
<evidence type="ECO:0000256" key="9">
    <source>
        <dbReference type="ARBA" id="ARBA00023008"/>
    </source>
</evidence>
<evidence type="ECO:0000256" key="3">
    <source>
        <dbReference type="ARBA" id="ARBA00022475"/>
    </source>
</evidence>
<keyword evidence="9" id="KW-0186">Copper</keyword>
<evidence type="ECO:0000256" key="10">
    <source>
        <dbReference type="ARBA" id="ARBA00023087"/>
    </source>
</evidence>
<evidence type="ECO:0000313" key="19">
    <source>
        <dbReference type="Proteomes" id="UP000504612"/>
    </source>
</evidence>
<name>A0A6J1U879_9SAUR</name>
<evidence type="ECO:0000256" key="8">
    <source>
        <dbReference type="ARBA" id="ARBA00022737"/>
    </source>
</evidence>
<feature type="region of interest" description="Disordered" evidence="15">
    <location>
        <begin position="451"/>
        <end position="473"/>
    </location>
</feature>
<dbReference type="RefSeq" id="XP_026527116.1">
    <property type="nucleotide sequence ID" value="XM_026671331.1"/>
</dbReference>
<feature type="transmembrane region" description="Helical" evidence="16">
    <location>
        <begin position="647"/>
        <end position="667"/>
    </location>
</feature>
<feature type="signal peptide" evidence="17">
    <location>
        <begin position="1"/>
        <end position="19"/>
    </location>
</feature>
<dbReference type="InterPro" id="IPR036924">
    <property type="entry name" value="Prion/Doppel_b-ribbon_dom_sf"/>
</dbReference>
<sequence>MGKFLLASSIVILFILLQTEEIVSISKKGSSRLSSSSSSRKPSRKPSHNPSRPSHRPSKPSHHPVKPAERPRKPAQNPPEHRPAHHAPPNRPENPVKHPPNHAKPPPHPPHNPANPQNPGHPPPYPVNPQNPAHPPNNPVNPGNPPPYNPAHPPNNPVNPGNPPPYNPAYPYPVNPQNPAHPPPYPVNPQNPGHPPPYPVNPQNPAHPPPYPVNPQNPAHPPPYPINPQNPAHPPPYPVNPQNPGHPPPYPVNPQNPAHPPPYPVNPQNPGHLPPYPVNPQNPGHPPPYPGKPPNPAHPPPYPANPQNPGYFPHQPYNPQNPQWGHYNPKPWKPKPPKTKMKHMAGAAIAGAAAGAVGGYFLGRAMSNLHFQFNNPNEERWWYENRHRYSDQVYYPQYIQPVPQDIFVRDCVNITVKEYIEPTGNTTEDEMEARVVKHVVKEMCIEQYRTFSSSSGGSSRPHGGNPVDPKPKDDEVKYVVGGPVVDVPVEDPESYILGTPIAKMHFCFNDSEEERWWNENRHRFATHVYHPNSSQPISRDVFLSECVNVTMGEYVKPTGNQTEDELEARVVTQVANEKCMEMYPRLTAFTMSGSYYYNKPETATTLEIKSEFRHGEGAVLANSPRGVSEHNAPNNAVSDLNFSFENVLFLIHPFAISIITLITPFLIF</sequence>
<feature type="compositionally biased region" description="Pro residues" evidence="15">
    <location>
        <begin position="119"/>
        <end position="306"/>
    </location>
</feature>
<keyword evidence="14" id="KW-0449">Lipoprotein</keyword>
<keyword evidence="7 17" id="KW-0732">Signal</keyword>
<evidence type="ECO:0000256" key="5">
    <source>
        <dbReference type="ARBA" id="ARBA00022678"/>
    </source>
</evidence>
<keyword evidence="6" id="KW-0479">Metal-binding</keyword>
<keyword evidence="4" id="KW-0336">GPI-anchor</keyword>
<feature type="domain" description="Prion/Doppel protein beta-ribbon" evidence="18">
    <location>
        <begin position="503"/>
        <end position="585"/>
    </location>
</feature>
<feature type="chain" id="PRO_5027082280" evidence="17">
    <location>
        <begin position="20"/>
        <end position="668"/>
    </location>
</feature>
<evidence type="ECO:0000256" key="13">
    <source>
        <dbReference type="ARBA" id="ARBA00023180"/>
    </source>
</evidence>
<proteinExistence type="inferred from homology"/>
<feature type="domain" description="Prion/Doppel protein beta-ribbon" evidence="18">
    <location>
        <begin position="366"/>
        <end position="456"/>
    </location>
</feature>
<keyword evidence="13" id="KW-0325">Glycoprotein</keyword>
<dbReference type="Gene3D" id="1.10.790.10">
    <property type="entry name" value="Prion/Doppel protein, beta-ribbon domain"/>
    <property type="match status" value="2"/>
</dbReference>
<dbReference type="InterPro" id="IPR022416">
    <property type="entry name" value="Prion/Doppel_prot_b-ribbon_dom"/>
</dbReference>
<evidence type="ECO:0000256" key="7">
    <source>
        <dbReference type="ARBA" id="ARBA00022729"/>
    </source>
</evidence>
<evidence type="ECO:0000259" key="18">
    <source>
        <dbReference type="Pfam" id="PF00377"/>
    </source>
</evidence>
<comment type="similarity">
    <text evidence="2">Belongs to the prion family.</text>
</comment>
<evidence type="ECO:0000256" key="11">
    <source>
        <dbReference type="ARBA" id="ARBA00023136"/>
    </source>
</evidence>
<keyword evidence="16" id="KW-0812">Transmembrane</keyword>
<evidence type="ECO:0000256" key="12">
    <source>
        <dbReference type="ARBA" id="ARBA00023157"/>
    </source>
</evidence>
<comment type="subcellular location">
    <subcellularLocation>
        <location evidence="1">Cell membrane</location>
        <topology evidence="1">Lipid-anchor</topology>
        <topology evidence="1">GPI-anchor</topology>
    </subcellularLocation>
</comment>
<protein>
    <submittedName>
        <fullName evidence="20">Proline-rich receptor-like protein kinase PERK14</fullName>
    </submittedName>
</protein>
<keyword evidence="19" id="KW-1185">Reference proteome</keyword>
<dbReference type="GeneID" id="113414436"/>
<evidence type="ECO:0000256" key="14">
    <source>
        <dbReference type="ARBA" id="ARBA00023288"/>
    </source>
</evidence>
<dbReference type="Pfam" id="PF00377">
    <property type="entry name" value="Prion"/>
    <property type="match status" value="2"/>
</dbReference>
<dbReference type="InterPro" id="IPR000817">
    <property type="entry name" value="Prion"/>
</dbReference>
<reference evidence="20" key="1">
    <citation type="submission" date="2025-08" db="UniProtKB">
        <authorList>
            <consortium name="RefSeq"/>
        </authorList>
    </citation>
    <scope>IDENTIFICATION</scope>
</reference>
<dbReference type="SUPFAM" id="SSF54098">
    <property type="entry name" value="Prion-like"/>
    <property type="match status" value="2"/>
</dbReference>
<evidence type="ECO:0000313" key="20">
    <source>
        <dbReference type="RefSeq" id="XP_026527116.1"/>
    </source>
</evidence>
<feature type="compositionally biased region" description="Low complexity" evidence="15">
    <location>
        <begin position="25"/>
        <end position="40"/>
    </location>
</feature>
<dbReference type="PANTHER" id="PTHR15506">
    <property type="entry name" value="DOPPEL PRION"/>
    <property type="match status" value="1"/>
</dbReference>
<dbReference type="GO" id="GO:0051260">
    <property type="term" value="P:protein homooligomerization"/>
    <property type="evidence" value="ECO:0007669"/>
    <property type="project" value="InterPro"/>
</dbReference>
<keyword evidence="10" id="KW-0034">Amyloid</keyword>
<evidence type="ECO:0000256" key="4">
    <source>
        <dbReference type="ARBA" id="ARBA00022622"/>
    </source>
</evidence>
<gene>
    <name evidence="20" type="primary">LOC113414436</name>
</gene>
<evidence type="ECO:0000256" key="1">
    <source>
        <dbReference type="ARBA" id="ARBA00004609"/>
    </source>
</evidence>
<evidence type="ECO:0000256" key="17">
    <source>
        <dbReference type="SAM" id="SignalP"/>
    </source>
</evidence>
<keyword evidence="12" id="KW-1015">Disulfide bond</keyword>
<feature type="region of interest" description="Disordered" evidence="15">
    <location>
        <begin position="25"/>
        <end position="340"/>
    </location>
</feature>
<dbReference type="AlphaFoldDB" id="A0A6J1U879"/>
<evidence type="ECO:0000256" key="2">
    <source>
        <dbReference type="ARBA" id="ARBA00009910"/>
    </source>
</evidence>
<dbReference type="KEGG" id="nss:113414436"/>
<keyword evidence="11 16" id="KW-0472">Membrane</keyword>
<evidence type="ECO:0000256" key="6">
    <source>
        <dbReference type="ARBA" id="ARBA00022723"/>
    </source>
</evidence>
<keyword evidence="3" id="KW-1003">Cell membrane</keyword>
<feature type="compositionally biased region" description="Basic residues" evidence="15">
    <location>
        <begin position="41"/>
        <end position="65"/>
    </location>
</feature>
<organism evidence="19 20">
    <name type="scientific">Notechis scutatus</name>
    <name type="common">mainland tiger snake</name>
    <dbReference type="NCBI Taxonomy" id="8663"/>
    <lineage>
        <taxon>Eukaryota</taxon>
        <taxon>Metazoa</taxon>
        <taxon>Chordata</taxon>
        <taxon>Craniata</taxon>
        <taxon>Vertebrata</taxon>
        <taxon>Euteleostomi</taxon>
        <taxon>Lepidosauria</taxon>
        <taxon>Squamata</taxon>
        <taxon>Bifurcata</taxon>
        <taxon>Unidentata</taxon>
        <taxon>Episquamata</taxon>
        <taxon>Toxicofera</taxon>
        <taxon>Serpentes</taxon>
        <taxon>Colubroidea</taxon>
        <taxon>Elapidae</taxon>
        <taxon>Hydrophiinae</taxon>
        <taxon>Notechis</taxon>
    </lineage>
</organism>
<dbReference type="Proteomes" id="UP000504612">
    <property type="component" value="Unplaced"/>
</dbReference>
<dbReference type="GO" id="GO:0046872">
    <property type="term" value="F:metal ion binding"/>
    <property type="evidence" value="ECO:0007669"/>
    <property type="project" value="UniProtKB-KW"/>
</dbReference>
<feature type="transmembrane region" description="Helical" evidence="16">
    <location>
        <begin position="344"/>
        <end position="363"/>
    </location>
</feature>
<dbReference type="PANTHER" id="PTHR15506:SF2">
    <property type="entry name" value="MAJOR PRION PROTEIN"/>
    <property type="match status" value="1"/>
</dbReference>
<dbReference type="GO" id="GO:0005886">
    <property type="term" value="C:plasma membrane"/>
    <property type="evidence" value="ECO:0007669"/>
    <property type="project" value="UniProtKB-SubCell"/>
</dbReference>
<keyword evidence="8" id="KW-0677">Repeat</keyword>
<dbReference type="GO" id="GO:0098552">
    <property type="term" value="C:side of membrane"/>
    <property type="evidence" value="ECO:0007669"/>
    <property type="project" value="UniProtKB-KW"/>
</dbReference>
<accession>A0A6J1U879</accession>
<evidence type="ECO:0000256" key="15">
    <source>
        <dbReference type="SAM" id="MobiDB-lite"/>
    </source>
</evidence>